<evidence type="ECO:0000256" key="1">
    <source>
        <dbReference type="SAM" id="MobiDB-lite"/>
    </source>
</evidence>
<evidence type="ECO:0000313" key="3">
    <source>
        <dbReference type="Proteomes" id="UP001386955"/>
    </source>
</evidence>
<accession>A0AAN9XEG8</accession>
<name>A0AAN9XEG8_PSOTE</name>
<proteinExistence type="predicted"/>
<organism evidence="2 3">
    <name type="scientific">Psophocarpus tetragonolobus</name>
    <name type="common">Winged bean</name>
    <name type="synonym">Dolichos tetragonolobus</name>
    <dbReference type="NCBI Taxonomy" id="3891"/>
    <lineage>
        <taxon>Eukaryota</taxon>
        <taxon>Viridiplantae</taxon>
        <taxon>Streptophyta</taxon>
        <taxon>Embryophyta</taxon>
        <taxon>Tracheophyta</taxon>
        <taxon>Spermatophyta</taxon>
        <taxon>Magnoliopsida</taxon>
        <taxon>eudicotyledons</taxon>
        <taxon>Gunneridae</taxon>
        <taxon>Pentapetalae</taxon>
        <taxon>rosids</taxon>
        <taxon>fabids</taxon>
        <taxon>Fabales</taxon>
        <taxon>Fabaceae</taxon>
        <taxon>Papilionoideae</taxon>
        <taxon>50 kb inversion clade</taxon>
        <taxon>NPAAA clade</taxon>
        <taxon>indigoferoid/millettioid clade</taxon>
        <taxon>Phaseoleae</taxon>
        <taxon>Psophocarpus</taxon>
    </lineage>
</organism>
<evidence type="ECO:0000313" key="2">
    <source>
        <dbReference type="EMBL" id="KAK7388649.1"/>
    </source>
</evidence>
<dbReference type="EMBL" id="JAYMYS010000006">
    <property type="protein sequence ID" value="KAK7388649.1"/>
    <property type="molecule type" value="Genomic_DNA"/>
</dbReference>
<dbReference type="AlphaFoldDB" id="A0AAN9XEG8"/>
<sequence length="147" mass="15826">MRVWPSCSSGRRRRRRDGDYGTASLYEVDEVLVEKGEELGEGDVIVNHDTFFQDEASDDRENELGNRKGGEGEGEVGDGEVGRGSGVEGGISAVVLFYYVKEQSHLEVKGVRECQKCAVLLGVMKPWVAAATHSHSLCGGGSGNTCC</sequence>
<protein>
    <submittedName>
        <fullName evidence="2">Uncharacterized protein</fullName>
    </submittedName>
</protein>
<keyword evidence="3" id="KW-1185">Reference proteome</keyword>
<gene>
    <name evidence="2" type="ORF">VNO78_23471</name>
</gene>
<feature type="compositionally biased region" description="Basic and acidic residues" evidence="1">
    <location>
        <begin position="62"/>
        <end position="71"/>
    </location>
</feature>
<reference evidence="2 3" key="1">
    <citation type="submission" date="2024-01" db="EMBL/GenBank/DDBJ databases">
        <title>The genomes of 5 underutilized Papilionoideae crops provide insights into root nodulation and disease resistanc.</title>
        <authorList>
            <person name="Jiang F."/>
        </authorList>
    </citation>
    <scope>NUCLEOTIDE SEQUENCE [LARGE SCALE GENOMIC DNA]</scope>
    <source>
        <strain evidence="2">DUOXIRENSHENG_FW03</strain>
        <tissue evidence="2">Leaves</tissue>
    </source>
</reference>
<dbReference type="Proteomes" id="UP001386955">
    <property type="component" value="Unassembled WGS sequence"/>
</dbReference>
<comment type="caution">
    <text evidence="2">The sequence shown here is derived from an EMBL/GenBank/DDBJ whole genome shotgun (WGS) entry which is preliminary data.</text>
</comment>
<feature type="region of interest" description="Disordered" evidence="1">
    <location>
        <begin position="50"/>
        <end position="86"/>
    </location>
</feature>